<dbReference type="EMBL" id="AMLP01000127">
    <property type="protein sequence ID" value="ELS54787.1"/>
    <property type="molecule type" value="Genomic_DNA"/>
</dbReference>
<feature type="compositionally biased region" description="Basic and acidic residues" evidence="1">
    <location>
        <begin position="495"/>
        <end position="506"/>
    </location>
</feature>
<feature type="region of interest" description="Disordered" evidence="1">
    <location>
        <begin position="95"/>
        <end position="114"/>
    </location>
</feature>
<feature type="compositionally biased region" description="Low complexity" evidence="1">
    <location>
        <begin position="24"/>
        <end position="34"/>
    </location>
</feature>
<dbReference type="AlphaFoldDB" id="L8PHD0"/>
<name>L8PHD0_STRVR</name>
<evidence type="ECO:0000256" key="1">
    <source>
        <dbReference type="SAM" id="MobiDB-lite"/>
    </source>
</evidence>
<comment type="caution">
    <text evidence="2">The sequence shown here is derived from an EMBL/GenBank/DDBJ whole genome shotgun (WGS) entry which is preliminary data.</text>
</comment>
<feature type="compositionally biased region" description="Basic residues" evidence="1">
    <location>
        <begin position="35"/>
        <end position="45"/>
    </location>
</feature>
<dbReference type="Proteomes" id="UP000011205">
    <property type="component" value="Unassembled WGS sequence"/>
</dbReference>
<protein>
    <submittedName>
        <fullName evidence="2">Putative WD-40 repeat protein</fullName>
    </submittedName>
</protein>
<evidence type="ECO:0000313" key="2">
    <source>
        <dbReference type="EMBL" id="ELS54787.1"/>
    </source>
</evidence>
<feature type="region of interest" description="Disordered" evidence="1">
    <location>
        <begin position="1"/>
        <end position="58"/>
    </location>
</feature>
<feature type="compositionally biased region" description="Low complexity" evidence="1">
    <location>
        <begin position="46"/>
        <end position="58"/>
    </location>
</feature>
<feature type="region of interest" description="Disordered" evidence="1">
    <location>
        <begin position="144"/>
        <end position="202"/>
    </location>
</feature>
<sequence length="529" mass="56790">MPSSSANISRARSSLLPRYSPPGSRSCSSQARAASVRRRWWRSRSRSSSSQPDSRGQQVIRASWASWTPSSSAVSSRARAQPLDHLRRLRVGPLGEIGAGQRAPGVGGAPARLDQPQQQMPGGARLGLGQLLVHLLRRRRDRAAHPAGRLVRGQGEHPALAPPPGLQQRVREHGQPAGLVDDLPDDPRGQLPLHQQSGGLRRLGHRRPQFVGRHRSEQQPGTGQRVRQAPVLGAAGVEVGPYADQHPQPAVRIAGGEQQVDEAGPFLAVPAQGEGLLELVDHHPALRLVLGGGQQVAVRLRGPRARGEHPQHRRAAAAGDLLAQGGDQPGPQQRGLAAAGRPEQHREPVVAHQPVQLLDHAVPAEEQMPVGGLEAGQAPVRRCAVRGLLADRLGDRRLRLLPADLPLGRVTAAGPDVPLGDGQGRQPFAGRGLRQRCRGEAGPLRHAPVRGAARGLAHLAEVVGEPGDGAGRRVQGSFWTAHAYVPPHSRRNRRQGGDHTSRHLSREPAPGDVRANERRRDAHHRTNQK</sequence>
<feature type="region of interest" description="Disordered" evidence="1">
    <location>
        <begin position="322"/>
        <end position="342"/>
    </location>
</feature>
<accession>L8PHD0</accession>
<organism evidence="2 3">
    <name type="scientific">Streptomyces viridochromogenes Tue57</name>
    <dbReference type="NCBI Taxonomy" id="1160705"/>
    <lineage>
        <taxon>Bacteria</taxon>
        <taxon>Bacillati</taxon>
        <taxon>Actinomycetota</taxon>
        <taxon>Actinomycetes</taxon>
        <taxon>Kitasatosporales</taxon>
        <taxon>Streptomycetaceae</taxon>
        <taxon>Streptomyces</taxon>
    </lineage>
</organism>
<feature type="compositionally biased region" description="Low complexity" evidence="1">
    <location>
        <begin position="322"/>
        <end position="335"/>
    </location>
</feature>
<gene>
    <name evidence="2" type="ORF">STVIR_4244</name>
</gene>
<feature type="region of interest" description="Disordered" evidence="1">
    <location>
        <begin position="482"/>
        <end position="529"/>
    </location>
</feature>
<evidence type="ECO:0000313" key="3">
    <source>
        <dbReference type="Proteomes" id="UP000011205"/>
    </source>
</evidence>
<feature type="compositionally biased region" description="Low complexity" evidence="1">
    <location>
        <begin position="1"/>
        <end position="14"/>
    </location>
</feature>
<proteinExistence type="predicted"/>
<reference evidence="2 3" key="1">
    <citation type="journal article" date="2013" name="Genome Announc.">
        <title>Draft Genome Sequence of Streptomyces viridochromogenes Strain Tu57, Producer of Avilamycin.</title>
        <authorList>
            <person name="Gruning B.A."/>
            <person name="Erxleben A."/>
            <person name="Hahnlein A."/>
            <person name="Gunther S."/>
        </authorList>
    </citation>
    <scope>NUCLEOTIDE SEQUENCE [LARGE SCALE GENOMIC DNA]</scope>
    <source>
        <strain evidence="2 3">Tue57</strain>
    </source>
</reference>